<evidence type="ECO:0000259" key="9">
    <source>
        <dbReference type="PROSITE" id="PS50011"/>
    </source>
</evidence>
<accession>A0A8T2U4H1</accession>
<evidence type="ECO:0000313" key="10">
    <source>
        <dbReference type="EMBL" id="KAH7427489.1"/>
    </source>
</evidence>
<dbReference type="PANTHER" id="PTHR24349">
    <property type="entry name" value="SERINE/THREONINE-PROTEIN KINASE"/>
    <property type="match status" value="1"/>
</dbReference>
<dbReference type="InterPro" id="IPR017441">
    <property type="entry name" value="Protein_kinase_ATP_BS"/>
</dbReference>
<evidence type="ECO:0000313" key="11">
    <source>
        <dbReference type="Proteomes" id="UP000825935"/>
    </source>
</evidence>
<evidence type="ECO:0000256" key="3">
    <source>
        <dbReference type="ARBA" id="ARBA00022679"/>
    </source>
</evidence>
<dbReference type="GO" id="GO:0004674">
    <property type="term" value="F:protein serine/threonine kinase activity"/>
    <property type="evidence" value="ECO:0007669"/>
    <property type="project" value="UniProtKB-KW"/>
</dbReference>
<dbReference type="Gene3D" id="3.30.200.20">
    <property type="entry name" value="Phosphorylase Kinase, domain 1"/>
    <property type="match status" value="1"/>
</dbReference>
<keyword evidence="2" id="KW-0723">Serine/threonine-protein kinase</keyword>
<dbReference type="AlphaFoldDB" id="A0A8T2U4H1"/>
<dbReference type="PROSITE" id="PS50011">
    <property type="entry name" value="PROTEIN_KINASE_DOM"/>
    <property type="match status" value="1"/>
</dbReference>
<evidence type="ECO:0000256" key="5">
    <source>
        <dbReference type="ARBA" id="ARBA00022777"/>
    </source>
</evidence>
<feature type="domain" description="Protein kinase" evidence="9">
    <location>
        <begin position="79"/>
        <end position="348"/>
    </location>
</feature>
<dbReference type="PROSITE" id="PS00107">
    <property type="entry name" value="PROTEIN_KINASE_ATP"/>
    <property type="match status" value="1"/>
</dbReference>
<evidence type="ECO:0000256" key="4">
    <source>
        <dbReference type="ARBA" id="ARBA00022741"/>
    </source>
</evidence>
<dbReference type="EMBL" id="CM035415">
    <property type="protein sequence ID" value="KAH7427490.1"/>
    <property type="molecule type" value="Genomic_DNA"/>
</dbReference>
<organism evidence="10 11">
    <name type="scientific">Ceratopteris richardii</name>
    <name type="common">Triangle waterfern</name>
    <dbReference type="NCBI Taxonomy" id="49495"/>
    <lineage>
        <taxon>Eukaryota</taxon>
        <taxon>Viridiplantae</taxon>
        <taxon>Streptophyta</taxon>
        <taxon>Embryophyta</taxon>
        <taxon>Tracheophyta</taxon>
        <taxon>Polypodiopsida</taxon>
        <taxon>Polypodiidae</taxon>
        <taxon>Polypodiales</taxon>
        <taxon>Pteridineae</taxon>
        <taxon>Pteridaceae</taxon>
        <taxon>Parkerioideae</taxon>
        <taxon>Ceratopteris</taxon>
    </lineage>
</organism>
<evidence type="ECO:0000256" key="2">
    <source>
        <dbReference type="ARBA" id="ARBA00022527"/>
    </source>
</evidence>
<comment type="similarity">
    <text evidence="1">Belongs to the protein kinase superfamily. CAMK Ser/Thr protein kinase family. SNF1 subfamily.</text>
</comment>
<dbReference type="SUPFAM" id="SSF56112">
    <property type="entry name" value="Protein kinase-like (PK-like)"/>
    <property type="match status" value="1"/>
</dbReference>
<keyword evidence="4 8" id="KW-0547">Nucleotide-binding</keyword>
<comment type="function">
    <text evidence="7">CIPK serine-threonine protein kinases interact with CBL proteins. Binding of a CBL protein to the regulatory NAF domain of CIPK protein lead to the activation of the kinase in a calcium-dependent manner.</text>
</comment>
<evidence type="ECO:0000256" key="7">
    <source>
        <dbReference type="ARBA" id="ARBA00058225"/>
    </source>
</evidence>
<dbReference type="PROSITE" id="PS00108">
    <property type="entry name" value="PROTEIN_KINASE_ST"/>
    <property type="match status" value="1"/>
</dbReference>
<proteinExistence type="inferred from homology"/>
<dbReference type="Gene3D" id="1.10.510.10">
    <property type="entry name" value="Transferase(Phosphotransferase) domain 1"/>
    <property type="match status" value="1"/>
</dbReference>
<dbReference type="InterPro" id="IPR000719">
    <property type="entry name" value="Prot_kinase_dom"/>
</dbReference>
<dbReference type="Pfam" id="PF00069">
    <property type="entry name" value="Pkinase"/>
    <property type="match status" value="1"/>
</dbReference>
<evidence type="ECO:0000256" key="1">
    <source>
        <dbReference type="ARBA" id="ARBA00006234"/>
    </source>
</evidence>
<evidence type="ECO:0000256" key="8">
    <source>
        <dbReference type="PROSITE-ProRule" id="PRU10141"/>
    </source>
</evidence>
<dbReference type="SMART" id="SM00220">
    <property type="entry name" value="S_TKc"/>
    <property type="match status" value="1"/>
</dbReference>
<protein>
    <recommendedName>
        <fullName evidence="9">Protein kinase domain-containing protein</fullName>
    </recommendedName>
</protein>
<dbReference type="EMBL" id="CM035415">
    <property type="protein sequence ID" value="KAH7427489.1"/>
    <property type="molecule type" value="Genomic_DNA"/>
</dbReference>
<dbReference type="InterPro" id="IPR011009">
    <property type="entry name" value="Kinase-like_dom_sf"/>
</dbReference>
<reference evidence="10" key="1">
    <citation type="submission" date="2021-08" db="EMBL/GenBank/DDBJ databases">
        <title>WGS assembly of Ceratopteris richardii.</title>
        <authorList>
            <person name="Marchant D.B."/>
            <person name="Chen G."/>
            <person name="Jenkins J."/>
            <person name="Shu S."/>
            <person name="Leebens-Mack J."/>
            <person name="Grimwood J."/>
            <person name="Schmutz J."/>
            <person name="Soltis P."/>
            <person name="Soltis D."/>
            <person name="Chen Z.-H."/>
        </authorList>
    </citation>
    <scope>NUCLEOTIDE SEQUENCE</scope>
    <source>
        <strain evidence="10">Whitten #5841</strain>
        <tissue evidence="10">Leaf</tissue>
    </source>
</reference>
<feature type="binding site" evidence="8">
    <location>
        <position position="108"/>
    </location>
    <ligand>
        <name>ATP</name>
        <dbReference type="ChEBI" id="CHEBI:30616"/>
    </ligand>
</feature>
<keyword evidence="3" id="KW-0808">Transferase</keyword>
<dbReference type="InterPro" id="IPR008271">
    <property type="entry name" value="Ser/Thr_kinase_AS"/>
</dbReference>
<dbReference type="FunFam" id="1.10.510.10:FF:000571">
    <property type="entry name" value="Maternal embryonic leucine zipper kinase"/>
    <property type="match status" value="1"/>
</dbReference>
<keyword evidence="6 8" id="KW-0067">ATP-binding</keyword>
<dbReference type="InterPro" id="IPR050205">
    <property type="entry name" value="CDPK_Ser/Thr_kinases"/>
</dbReference>
<gene>
    <name evidence="10" type="ORF">KP509_10G046400</name>
</gene>
<dbReference type="Proteomes" id="UP000825935">
    <property type="component" value="Chromosome 10"/>
</dbReference>
<comment type="caution">
    <text evidence="10">The sequence shown here is derived from an EMBL/GenBank/DDBJ whole genome shotgun (WGS) entry which is preliminary data.</text>
</comment>
<dbReference type="GO" id="GO:0005524">
    <property type="term" value="F:ATP binding"/>
    <property type="evidence" value="ECO:0007669"/>
    <property type="project" value="UniProtKB-UniRule"/>
</dbReference>
<name>A0A8T2U4H1_CERRI</name>
<sequence>MGNCLNFFGTLDEDPFPSNLSNFECVSPTTMINPTPSDRSVNDQTHPVLVFHSVLSTLPVLEFYPILPFSTHTNLGAIYELGPELGRGRFGIVRECSCRKSGEKFACKSISKLHMRTSDEINNVVREIRIMKRLSNHSSSSDDKTLQGCNVVHLYEIFEDVGFVHLIIDLCSGGELFDRITRSKRCSEKQAALLIKILLEALQFCHSMGIIHRDVKPENLLLVDDSEDSAIKLADFGLALEFSPGQKFSDSAGSAYYMSPELLQGEYSEEVDLWSAGVIMYILLSGMPPFWGLSETDIFNAIRKRQLDLSSGPWRMASPSAKDLISKLLCVDVTERYTPAQALKHPWITRYTMMRSRHPIEEESQCQSTELRKDILKIRDVSEDSCHGIASHENGNIQNANHKEGIVFVNLCESIALGIEQRGYADLTTLMETLVVALNGQRLTLSESLSKMKLRFGWTCTMLTSSASEEILMVDMGQEKYLIAHDRMRKRLGLKVLHQQRLCHTNGKFKAKNPVRKIQPVF</sequence>
<evidence type="ECO:0000256" key="6">
    <source>
        <dbReference type="ARBA" id="ARBA00022840"/>
    </source>
</evidence>
<dbReference type="CDD" id="cd05117">
    <property type="entry name" value="STKc_CAMK"/>
    <property type="match status" value="1"/>
</dbReference>
<keyword evidence="5" id="KW-0418">Kinase</keyword>
<dbReference type="OrthoDB" id="40902at2759"/>
<keyword evidence="11" id="KW-1185">Reference proteome</keyword>